<name>B3MVW3_DROAN</name>
<gene>
    <name evidence="1" type="primary">Dana\GF22374</name>
    <name evidence="1" type="synonym">dana_GLEANR_6345</name>
    <name evidence="1" type="ORF">GF22374</name>
</gene>
<dbReference type="HOGENOM" id="CLU_2833804_0_0_1"/>
<evidence type="ECO:0000313" key="1">
    <source>
        <dbReference type="EMBL" id="EDV35108.1"/>
    </source>
</evidence>
<dbReference type="Proteomes" id="UP000007801">
    <property type="component" value="Unassembled WGS sequence"/>
</dbReference>
<proteinExistence type="predicted"/>
<dbReference type="EMBL" id="CH902625">
    <property type="protein sequence ID" value="EDV35108.1"/>
    <property type="molecule type" value="Genomic_DNA"/>
</dbReference>
<organism evidence="1 2">
    <name type="scientific">Drosophila ananassae</name>
    <name type="common">Fruit fly</name>
    <dbReference type="NCBI Taxonomy" id="7217"/>
    <lineage>
        <taxon>Eukaryota</taxon>
        <taxon>Metazoa</taxon>
        <taxon>Ecdysozoa</taxon>
        <taxon>Arthropoda</taxon>
        <taxon>Hexapoda</taxon>
        <taxon>Insecta</taxon>
        <taxon>Pterygota</taxon>
        <taxon>Neoptera</taxon>
        <taxon>Endopterygota</taxon>
        <taxon>Diptera</taxon>
        <taxon>Brachycera</taxon>
        <taxon>Muscomorpha</taxon>
        <taxon>Ephydroidea</taxon>
        <taxon>Drosophilidae</taxon>
        <taxon>Drosophila</taxon>
        <taxon>Sophophora</taxon>
    </lineage>
</organism>
<dbReference type="InParanoid" id="B3MVW3"/>
<reference evidence="1 2" key="1">
    <citation type="journal article" date="2007" name="Nature">
        <title>Evolution of genes and genomes on the Drosophila phylogeny.</title>
        <authorList>
            <consortium name="Drosophila 12 Genomes Consortium"/>
            <person name="Clark A.G."/>
            <person name="Eisen M.B."/>
            <person name="Smith D.R."/>
            <person name="Bergman C.M."/>
            <person name="Oliver B."/>
            <person name="Markow T.A."/>
            <person name="Kaufman T.C."/>
            <person name="Kellis M."/>
            <person name="Gelbart W."/>
            <person name="Iyer V.N."/>
            <person name="Pollard D.A."/>
            <person name="Sackton T.B."/>
            <person name="Larracuente A.M."/>
            <person name="Singh N.D."/>
            <person name="Abad J.P."/>
            <person name="Abt D.N."/>
            <person name="Adryan B."/>
            <person name="Aguade M."/>
            <person name="Akashi H."/>
            <person name="Anderson W.W."/>
            <person name="Aquadro C.F."/>
            <person name="Ardell D.H."/>
            <person name="Arguello R."/>
            <person name="Artieri C.G."/>
            <person name="Barbash D.A."/>
            <person name="Barker D."/>
            <person name="Barsanti P."/>
            <person name="Batterham P."/>
            <person name="Batzoglou S."/>
            <person name="Begun D."/>
            <person name="Bhutkar A."/>
            <person name="Blanco E."/>
            <person name="Bosak S.A."/>
            <person name="Bradley R.K."/>
            <person name="Brand A.D."/>
            <person name="Brent M.R."/>
            <person name="Brooks A.N."/>
            <person name="Brown R.H."/>
            <person name="Butlin R.K."/>
            <person name="Caggese C."/>
            <person name="Calvi B.R."/>
            <person name="Bernardo de Carvalho A."/>
            <person name="Caspi A."/>
            <person name="Castrezana S."/>
            <person name="Celniker S.E."/>
            <person name="Chang J.L."/>
            <person name="Chapple C."/>
            <person name="Chatterji S."/>
            <person name="Chinwalla A."/>
            <person name="Civetta A."/>
            <person name="Clifton S.W."/>
            <person name="Comeron J.M."/>
            <person name="Costello J.C."/>
            <person name="Coyne J.A."/>
            <person name="Daub J."/>
            <person name="David R.G."/>
            <person name="Delcher A.L."/>
            <person name="Delehaunty K."/>
            <person name="Do C.B."/>
            <person name="Ebling H."/>
            <person name="Edwards K."/>
            <person name="Eickbush T."/>
            <person name="Evans J.D."/>
            <person name="Filipski A."/>
            <person name="Findeiss S."/>
            <person name="Freyhult E."/>
            <person name="Fulton L."/>
            <person name="Fulton R."/>
            <person name="Garcia A.C."/>
            <person name="Gardiner A."/>
            <person name="Garfield D.A."/>
            <person name="Garvin B.E."/>
            <person name="Gibson G."/>
            <person name="Gilbert D."/>
            <person name="Gnerre S."/>
            <person name="Godfrey J."/>
            <person name="Good R."/>
            <person name="Gotea V."/>
            <person name="Gravely B."/>
            <person name="Greenberg A.J."/>
            <person name="Griffiths-Jones S."/>
            <person name="Gross S."/>
            <person name="Guigo R."/>
            <person name="Gustafson E.A."/>
            <person name="Haerty W."/>
            <person name="Hahn M.W."/>
            <person name="Halligan D.L."/>
            <person name="Halpern A.L."/>
            <person name="Halter G.M."/>
            <person name="Han M.V."/>
            <person name="Heger A."/>
            <person name="Hillier L."/>
            <person name="Hinrichs A.S."/>
            <person name="Holmes I."/>
            <person name="Hoskins R.A."/>
            <person name="Hubisz M.J."/>
            <person name="Hultmark D."/>
            <person name="Huntley M.A."/>
            <person name="Jaffe D.B."/>
            <person name="Jagadeeshan S."/>
            <person name="Jeck W.R."/>
            <person name="Johnson J."/>
            <person name="Jones C.D."/>
            <person name="Jordan W.C."/>
            <person name="Karpen G.H."/>
            <person name="Kataoka E."/>
            <person name="Keightley P.D."/>
            <person name="Kheradpour P."/>
            <person name="Kirkness E.F."/>
            <person name="Koerich L.B."/>
            <person name="Kristiansen K."/>
            <person name="Kudrna D."/>
            <person name="Kulathinal R.J."/>
            <person name="Kumar S."/>
            <person name="Kwok R."/>
            <person name="Lander E."/>
            <person name="Langley C.H."/>
            <person name="Lapoint R."/>
            <person name="Lazzaro B.P."/>
            <person name="Lee S.J."/>
            <person name="Levesque L."/>
            <person name="Li R."/>
            <person name="Lin C.F."/>
            <person name="Lin M.F."/>
            <person name="Lindblad-Toh K."/>
            <person name="Llopart A."/>
            <person name="Long M."/>
            <person name="Low L."/>
            <person name="Lozovsky E."/>
            <person name="Lu J."/>
            <person name="Luo M."/>
            <person name="Machado C.A."/>
            <person name="Makalowski W."/>
            <person name="Marzo M."/>
            <person name="Matsuda M."/>
            <person name="Matzkin L."/>
            <person name="McAllister B."/>
            <person name="McBride C.S."/>
            <person name="McKernan B."/>
            <person name="McKernan K."/>
            <person name="Mendez-Lago M."/>
            <person name="Minx P."/>
            <person name="Mollenhauer M.U."/>
            <person name="Montooth K."/>
            <person name="Mount S.M."/>
            <person name="Mu X."/>
            <person name="Myers E."/>
            <person name="Negre B."/>
            <person name="Newfeld S."/>
            <person name="Nielsen R."/>
            <person name="Noor M.A."/>
            <person name="O'Grady P."/>
            <person name="Pachter L."/>
            <person name="Papaceit M."/>
            <person name="Parisi M.J."/>
            <person name="Parisi M."/>
            <person name="Parts L."/>
            <person name="Pedersen J.S."/>
            <person name="Pesole G."/>
            <person name="Phillippy A.M."/>
            <person name="Ponting C.P."/>
            <person name="Pop M."/>
            <person name="Porcelli D."/>
            <person name="Powell J.R."/>
            <person name="Prohaska S."/>
            <person name="Pruitt K."/>
            <person name="Puig M."/>
            <person name="Quesneville H."/>
            <person name="Ram K.R."/>
            <person name="Rand D."/>
            <person name="Rasmussen M.D."/>
            <person name="Reed L.K."/>
            <person name="Reenan R."/>
            <person name="Reily A."/>
            <person name="Remington K.A."/>
            <person name="Rieger T.T."/>
            <person name="Ritchie M.G."/>
            <person name="Robin C."/>
            <person name="Rogers Y.H."/>
            <person name="Rohde C."/>
            <person name="Rozas J."/>
            <person name="Rubenfield M.J."/>
            <person name="Ruiz A."/>
            <person name="Russo S."/>
            <person name="Salzberg S.L."/>
            <person name="Sanchez-Gracia A."/>
            <person name="Saranga D.J."/>
            <person name="Sato H."/>
            <person name="Schaeffer S.W."/>
            <person name="Schatz M.C."/>
            <person name="Schlenke T."/>
            <person name="Schwartz R."/>
            <person name="Segarra C."/>
            <person name="Singh R.S."/>
            <person name="Sirot L."/>
            <person name="Sirota M."/>
            <person name="Sisneros N.B."/>
            <person name="Smith C.D."/>
            <person name="Smith T.F."/>
            <person name="Spieth J."/>
            <person name="Stage D.E."/>
            <person name="Stark A."/>
            <person name="Stephan W."/>
            <person name="Strausberg R.L."/>
            <person name="Strempel S."/>
            <person name="Sturgill D."/>
            <person name="Sutton G."/>
            <person name="Sutton G.G."/>
            <person name="Tao W."/>
            <person name="Teichmann S."/>
            <person name="Tobari Y.N."/>
            <person name="Tomimura Y."/>
            <person name="Tsolas J.M."/>
            <person name="Valente V.L."/>
            <person name="Venter E."/>
            <person name="Venter J.C."/>
            <person name="Vicario S."/>
            <person name="Vieira F.G."/>
            <person name="Vilella A.J."/>
            <person name="Villasante A."/>
            <person name="Walenz B."/>
            <person name="Wang J."/>
            <person name="Wasserman M."/>
            <person name="Watts T."/>
            <person name="Wilson D."/>
            <person name="Wilson R.K."/>
            <person name="Wing R.A."/>
            <person name="Wolfner M.F."/>
            <person name="Wong A."/>
            <person name="Wong G.K."/>
            <person name="Wu C.I."/>
            <person name="Wu G."/>
            <person name="Yamamoto D."/>
            <person name="Yang H.P."/>
            <person name="Yang S.P."/>
            <person name="Yorke J.A."/>
            <person name="Yoshida K."/>
            <person name="Zdobnov E."/>
            <person name="Zhang P."/>
            <person name="Zhang Y."/>
            <person name="Zimin A.V."/>
            <person name="Baldwin J."/>
            <person name="Abdouelleil A."/>
            <person name="Abdulkadir J."/>
            <person name="Abebe A."/>
            <person name="Abera B."/>
            <person name="Abreu J."/>
            <person name="Acer S.C."/>
            <person name="Aftuck L."/>
            <person name="Alexander A."/>
            <person name="An P."/>
            <person name="Anderson E."/>
            <person name="Anderson S."/>
            <person name="Arachi H."/>
            <person name="Azer M."/>
            <person name="Bachantsang P."/>
            <person name="Barry A."/>
            <person name="Bayul T."/>
            <person name="Berlin A."/>
            <person name="Bessette D."/>
            <person name="Bloom T."/>
            <person name="Blye J."/>
            <person name="Boguslavskiy L."/>
            <person name="Bonnet C."/>
            <person name="Boukhgalter B."/>
            <person name="Bourzgui I."/>
            <person name="Brown A."/>
            <person name="Cahill P."/>
            <person name="Channer S."/>
            <person name="Cheshatsang Y."/>
            <person name="Chuda L."/>
            <person name="Citroen M."/>
            <person name="Collymore A."/>
            <person name="Cooke P."/>
            <person name="Costello M."/>
            <person name="D'Aco K."/>
            <person name="Daza R."/>
            <person name="De Haan G."/>
            <person name="DeGray S."/>
            <person name="DeMaso C."/>
            <person name="Dhargay N."/>
            <person name="Dooley K."/>
            <person name="Dooley E."/>
            <person name="Doricent M."/>
            <person name="Dorje P."/>
            <person name="Dorjee K."/>
            <person name="Dupes A."/>
            <person name="Elong R."/>
            <person name="Falk J."/>
            <person name="Farina A."/>
            <person name="Faro S."/>
            <person name="Ferguson D."/>
            <person name="Fisher S."/>
            <person name="Foley C.D."/>
            <person name="Franke A."/>
            <person name="Friedrich D."/>
            <person name="Gadbois L."/>
            <person name="Gearin G."/>
            <person name="Gearin C.R."/>
            <person name="Giannoukos G."/>
            <person name="Goode T."/>
            <person name="Graham J."/>
            <person name="Grandbois E."/>
            <person name="Grewal S."/>
            <person name="Gyaltsen K."/>
            <person name="Hafez N."/>
            <person name="Hagos B."/>
            <person name="Hall J."/>
            <person name="Henson C."/>
            <person name="Hollinger A."/>
            <person name="Honan T."/>
            <person name="Huard M.D."/>
            <person name="Hughes L."/>
            <person name="Hurhula B."/>
            <person name="Husby M.E."/>
            <person name="Kamat A."/>
            <person name="Kanga B."/>
            <person name="Kashin S."/>
            <person name="Khazanovich D."/>
            <person name="Kisner P."/>
            <person name="Lance K."/>
            <person name="Lara M."/>
            <person name="Lee W."/>
            <person name="Lennon N."/>
            <person name="Letendre F."/>
            <person name="LeVine R."/>
            <person name="Lipovsky A."/>
            <person name="Liu X."/>
            <person name="Liu J."/>
            <person name="Liu S."/>
            <person name="Lokyitsang T."/>
            <person name="Lokyitsang Y."/>
            <person name="Lubonja R."/>
            <person name="Lui A."/>
            <person name="MacDonald P."/>
            <person name="Magnisalis V."/>
            <person name="Maru K."/>
            <person name="Matthews C."/>
            <person name="McCusker W."/>
            <person name="McDonough S."/>
            <person name="Mehta T."/>
            <person name="Meldrim J."/>
            <person name="Meneus L."/>
            <person name="Mihai O."/>
            <person name="Mihalev A."/>
            <person name="Mihova T."/>
            <person name="Mittelman R."/>
            <person name="Mlenga V."/>
            <person name="Montmayeur A."/>
            <person name="Mulrain L."/>
            <person name="Navidi A."/>
            <person name="Naylor J."/>
            <person name="Negash T."/>
            <person name="Nguyen T."/>
            <person name="Nguyen N."/>
            <person name="Nicol R."/>
            <person name="Norbu C."/>
            <person name="Norbu N."/>
            <person name="Novod N."/>
            <person name="O'Neill B."/>
            <person name="Osman S."/>
            <person name="Markiewicz E."/>
            <person name="Oyono O.L."/>
            <person name="Patti C."/>
            <person name="Phunkhang P."/>
            <person name="Pierre F."/>
            <person name="Priest M."/>
            <person name="Raghuraman S."/>
            <person name="Rege F."/>
            <person name="Reyes R."/>
            <person name="Rise C."/>
            <person name="Rogov P."/>
            <person name="Ross K."/>
            <person name="Ryan E."/>
            <person name="Settipalli S."/>
            <person name="Shea T."/>
            <person name="Sherpa N."/>
            <person name="Shi L."/>
            <person name="Shih D."/>
            <person name="Sparrow T."/>
            <person name="Spaulding J."/>
            <person name="Stalker J."/>
            <person name="Stange-Thomann N."/>
            <person name="Stavropoulos S."/>
            <person name="Stone C."/>
            <person name="Strader C."/>
            <person name="Tesfaye S."/>
            <person name="Thomson T."/>
            <person name="Thoulutsang Y."/>
            <person name="Thoulutsang D."/>
            <person name="Topham K."/>
            <person name="Topping I."/>
            <person name="Tsamla T."/>
            <person name="Vassiliev H."/>
            <person name="Vo A."/>
            <person name="Wangchuk T."/>
            <person name="Wangdi T."/>
            <person name="Weiand M."/>
            <person name="Wilkinson J."/>
            <person name="Wilson A."/>
            <person name="Yadav S."/>
            <person name="Young G."/>
            <person name="Yu Q."/>
            <person name="Zembek L."/>
            <person name="Zhong D."/>
            <person name="Zimmer A."/>
            <person name="Zwirko Z."/>
            <person name="Jaffe D.B."/>
            <person name="Alvarez P."/>
            <person name="Brockman W."/>
            <person name="Butler J."/>
            <person name="Chin C."/>
            <person name="Gnerre S."/>
            <person name="Grabherr M."/>
            <person name="Kleber M."/>
            <person name="Mauceli E."/>
            <person name="MacCallum I."/>
        </authorList>
    </citation>
    <scope>NUCLEOTIDE SEQUENCE [LARGE SCALE GENOMIC DNA]</scope>
    <source>
        <strain evidence="2">Tucson 14024-0371.13</strain>
    </source>
</reference>
<accession>B3MVW3</accession>
<evidence type="ECO:0000313" key="2">
    <source>
        <dbReference type="Proteomes" id="UP000007801"/>
    </source>
</evidence>
<sequence length="66" mass="7584">MTTIGLMGRTRRAHWFKRLEGSVGYGDPPPHPRHSMEDLEQRLVDPGFDGGKPWMTISRVPNHIFI</sequence>
<dbReference type="AlphaFoldDB" id="B3MVW3"/>
<keyword evidence="2" id="KW-1185">Reference proteome</keyword>
<protein>
    <submittedName>
        <fullName evidence="1">Uncharacterized protein</fullName>
    </submittedName>
</protein>